<dbReference type="AlphaFoldDB" id="A0AAD9R0N3"/>
<dbReference type="EMBL" id="JARQWQ010000007">
    <property type="protein sequence ID" value="KAK2570924.1"/>
    <property type="molecule type" value="Genomic_DNA"/>
</dbReference>
<gene>
    <name evidence="4" type="ORF">P5673_004644</name>
</gene>
<feature type="compositionally biased region" description="Polar residues" evidence="2">
    <location>
        <begin position="14"/>
        <end position="26"/>
    </location>
</feature>
<organism evidence="4 5">
    <name type="scientific">Acropora cervicornis</name>
    <name type="common">Staghorn coral</name>
    <dbReference type="NCBI Taxonomy" id="6130"/>
    <lineage>
        <taxon>Eukaryota</taxon>
        <taxon>Metazoa</taxon>
        <taxon>Cnidaria</taxon>
        <taxon>Anthozoa</taxon>
        <taxon>Hexacorallia</taxon>
        <taxon>Scleractinia</taxon>
        <taxon>Astrocoeniina</taxon>
        <taxon>Acroporidae</taxon>
        <taxon>Acropora</taxon>
    </lineage>
</organism>
<accession>A0AAD9R0N3</accession>
<evidence type="ECO:0000259" key="3">
    <source>
        <dbReference type="Pfam" id="PF08385"/>
    </source>
</evidence>
<dbReference type="Proteomes" id="UP001249851">
    <property type="component" value="Unassembled WGS sequence"/>
</dbReference>
<keyword evidence="1" id="KW-0175">Coiled coil</keyword>
<dbReference type="InterPro" id="IPR013594">
    <property type="entry name" value="Dynein_heavy_tail"/>
</dbReference>
<dbReference type="GO" id="GO:0051959">
    <property type="term" value="F:dynein light intermediate chain binding"/>
    <property type="evidence" value="ECO:0007669"/>
    <property type="project" value="InterPro"/>
</dbReference>
<comment type="caution">
    <text evidence="4">The sequence shown here is derived from an EMBL/GenBank/DDBJ whole genome shotgun (WGS) entry which is preliminary data.</text>
</comment>
<dbReference type="GO" id="GO:0045505">
    <property type="term" value="F:dynein intermediate chain binding"/>
    <property type="evidence" value="ECO:0007669"/>
    <property type="project" value="InterPro"/>
</dbReference>
<sequence length="530" mass="59522">MSDAAPEESRAATPPSNEVPPTSVSNAKDEEAKKGSKRRGAPRSAGRAAANVGPKKTVTLVTGSEAMKEKQKQAKLLKEGRKSTMDSRYEFMLAKIAEYIALDISVVEDFILGDERELLGRCCCEFGATICHTLIRDAMSCKCASQAVYQAPGTIVCSFSKWPSGVSVDHNQVVHPFLMEEVGTDTLEGLCCRYKKLGKFDQIEDFLAAEGSRRVMFFYQECVLNRVDLSSQATNSSKKLFITGGNTEELCGTCLIFVRLTLKAITIQNIAQEVNFMAMEVSKGDVLAGFQQLLGSIMVPALKRQENWGELPSNSGQVQEFLESLNSFVGILGGARTSMKGRVQLGDHDHGPLLDGLKRPSDYVLAANNPDVLDKLERLIAQWSRVIEQVLAESEQMRKEADDIGPTAELEHWKERMAKFNVWLAHDKRITDAANEAKDNVKYLYTLDKFFRPLIKSCPTEMVEHIPSLMNAIRMIHSISQYYNTSERMTEVLSSRLNECIRLNEEYQKCFHRTKQKLRESPNERQFEFR</sequence>
<dbReference type="GO" id="GO:0007018">
    <property type="term" value="P:microtubule-based movement"/>
    <property type="evidence" value="ECO:0007669"/>
    <property type="project" value="InterPro"/>
</dbReference>
<protein>
    <submittedName>
        <fullName evidence="4">Dynein axonemal heavy chain 5</fullName>
    </submittedName>
</protein>
<dbReference type="PANTHER" id="PTHR46532">
    <property type="entry name" value="MALE FERTILITY FACTOR KL5"/>
    <property type="match status" value="1"/>
</dbReference>
<evidence type="ECO:0000313" key="5">
    <source>
        <dbReference type="Proteomes" id="UP001249851"/>
    </source>
</evidence>
<reference evidence="4" key="1">
    <citation type="journal article" date="2023" name="G3 (Bethesda)">
        <title>Whole genome assembly and annotation of the endangered Caribbean coral Acropora cervicornis.</title>
        <authorList>
            <person name="Selwyn J.D."/>
            <person name="Vollmer S.V."/>
        </authorList>
    </citation>
    <scope>NUCLEOTIDE SEQUENCE</scope>
    <source>
        <strain evidence="4">K2</strain>
    </source>
</reference>
<feature type="coiled-coil region" evidence="1">
    <location>
        <begin position="373"/>
        <end position="400"/>
    </location>
</feature>
<name>A0AAD9R0N3_ACRCE</name>
<evidence type="ECO:0000313" key="4">
    <source>
        <dbReference type="EMBL" id="KAK2570924.1"/>
    </source>
</evidence>
<keyword evidence="5" id="KW-1185">Reference proteome</keyword>
<dbReference type="InterPro" id="IPR026983">
    <property type="entry name" value="DHC"/>
</dbReference>
<evidence type="ECO:0000256" key="1">
    <source>
        <dbReference type="SAM" id="Coils"/>
    </source>
</evidence>
<dbReference type="GO" id="GO:0005858">
    <property type="term" value="C:axonemal dynein complex"/>
    <property type="evidence" value="ECO:0007669"/>
    <property type="project" value="TreeGrafter"/>
</dbReference>
<dbReference type="PANTHER" id="PTHR46532:SF13">
    <property type="entry name" value="CYTOPLASMIC DYNEIN 1 HEAVY CHAIN 1"/>
    <property type="match status" value="1"/>
</dbReference>
<reference evidence="4" key="2">
    <citation type="journal article" date="2023" name="Science">
        <title>Genomic signatures of disease resistance in endangered staghorn corals.</title>
        <authorList>
            <person name="Vollmer S.V."/>
            <person name="Selwyn J.D."/>
            <person name="Despard B.A."/>
            <person name="Roesel C.L."/>
        </authorList>
    </citation>
    <scope>NUCLEOTIDE SEQUENCE</scope>
    <source>
        <strain evidence="4">K2</strain>
    </source>
</reference>
<proteinExistence type="predicted"/>
<feature type="domain" description="Dynein heavy chain tail" evidence="3">
    <location>
        <begin position="423"/>
        <end position="493"/>
    </location>
</feature>
<feature type="region of interest" description="Disordered" evidence="2">
    <location>
        <begin position="1"/>
        <end position="54"/>
    </location>
</feature>
<dbReference type="Pfam" id="PF08385">
    <property type="entry name" value="DHC_N1"/>
    <property type="match status" value="2"/>
</dbReference>
<evidence type="ECO:0000256" key="2">
    <source>
        <dbReference type="SAM" id="MobiDB-lite"/>
    </source>
</evidence>
<feature type="domain" description="Dynein heavy chain tail" evidence="3">
    <location>
        <begin position="374"/>
        <end position="421"/>
    </location>
</feature>